<dbReference type="PANTHER" id="PTHR40034:SF1">
    <property type="entry name" value="BSL5891 PROTEIN"/>
    <property type="match status" value="1"/>
</dbReference>
<feature type="transmembrane region" description="Helical" evidence="1">
    <location>
        <begin position="57"/>
        <end position="79"/>
    </location>
</feature>
<comment type="caution">
    <text evidence="2">The sequence shown here is derived from an EMBL/GenBank/DDBJ whole genome shotgun (WGS) entry which is preliminary data.</text>
</comment>
<gene>
    <name evidence="2" type="ORF">ACFQDO_15145</name>
</gene>
<feature type="transmembrane region" description="Helical" evidence="1">
    <location>
        <begin position="21"/>
        <end position="45"/>
    </location>
</feature>
<evidence type="ECO:0000313" key="3">
    <source>
        <dbReference type="Proteomes" id="UP001596189"/>
    </source>
</evidence>
<dbReference type="Proteomes" id="UP001596189">
    <property type="component" value="Unassembled WGS sequence"/>
</dbReference>
<organism evidence="2 3">
    <name type="scientific">Angustibacter luteus</name>
    <dbReference type="NCBI Taxonomy" id="658456"/>
    <lineage>
        <taxon>Bacteria</taxon>
        <taxon>Bacillati</taxon>
        <taxon>Actinomycetota</taxon>
        <taxon>Actinomycetes</taxon>
        <taxon>Kineosporiales</taxon>
        <taxon>Kineosporiaceae</taxon>
    </lineage>
</organism>
<evidence type="ECO:0000256" key="1">
    <source>
        <dbReference type="SAM" id="Phobius"/>
    </source>
</evidence>
<keyword evidence="1" id="KW-0812">Transmembrane</keyword>
<reference evidence="3" key="1">
    <citation type="journal article" date="2019" name="Int. J. Syst. Evol. Microbiol.">
        <title>The Global Catalogue of Microorganisms (GCM) 10K type strain sequencing project: providing services to taxonomists for standard genome sequencing and annotation.</title>
        <authorList>
            <consortium name="The Broad Institute Genomics Platform"/>
            <consortium name="The Broad Institute Genome Sequencing Center for Infectious Disease"/>
            <person name="Wu L."/>
            <person name="Ma J."/>
        </authorList>
    </citation>
    <scope>NUCLEOTIDE SEQUENCE [LARGE SCALE GENOMIC DNA]</scope>
    <source>
        <strain evidence="3">KACC 14249</strain>
    </source>
</reference>
<dbReference type="InterPro" id="IPR021741">
    <property type="entry name" value="DUF3311"/>
</dbReference>
<sequence length="90" mass="10199">MATPAEHEPNAPSPAHRNLPVGLIVVVGVLLALPVVALLWVASYAKETPRLWGFPFFYWYQFLWVFLAAICTSVAYRIVHTFQSRERGDQ</sequence>
<accession>A0ABW1JI96</accession>
<dbReference type="RefSeq" id="WP_345714826.1">
    <property type="nucleotide sequence ID" value="NZ_BAABFP010000002.1"/>
</dbReference>
<dbReference type="Pfam" id="PF11755">
    <property type="entry name" value="DUF3311"/>
    <property type="match status" value="1"/>
</dbReference>
<dbReference type="PANTHER" id="PTHR40034">
    <property type="entry name" value="BSL5891 PROTEIN"/>
    <property type="match status" value="1"/>
</dbReference>
<name>A0ABW1JI96_9ACTN</name>
<keyword evidence="3" id="KW-1185">Reference proteome</keyword>
<keyword evidence="1" id="KW-0472">Membrane</keyword>
<proteinExistence type="predicted"/>
<keyword evidence="1" id="KW-1133">Transmembrane helix</keyword>
<protein>
    <submittedName>
        <fullName evidence="2">DUF3311 domain-containing protein</fullName>
    </submittedName>
</protein>
<evidence type="ECO:0000313" key="2">
    <source>
        <dbReference type="EMBL" id="MFC6008473.1"/>
    </source>
</evidence>
<dbReference type="EMBL" id="JBHSRD010000004">
    <property type="protein sequence ID" value="MFC6008473.1"/>
    <property type="molecule type" value="Genomic_DNA"/>
</dbReference>